<dbReference type="EMBL" id="JAKJXO020000009">
    <property type="protein sequence ID" value="KAL1600536.1"/>
    <property type="molecule type" value="Genomic_DNA"/>
</dbReference>
<comment type="similarity">
    <text evidence="1">Belongs to the peptidase C48 family.</text>
</comment>
<accession>A0ABR3R7X9</accession>
<organism evidence="6 7">
    <name type="scientific">Paraconiothyrium brasiliense</name>
    <dbReference type="NCBI Taxonomy" id="300254"/>
    <lineage>
        <taxon>Eukaryota</taxon>
        <taxon>Fungi</taxon>
        <taxon>Dikarya</taxon>
        <taxon>Ascomycota</taxon>
        <taxon>Pezizomycotina</taxon>
        <taxon>Dothideomycetes</taxon>
        <taxon>Pleosporomycetidae</taxon>
        <taxon>Pleosporales</taxon>
        <taxon>Massarineae</taxon>
        <taxon>Didymosphaeriaceae</taxon>
        <taxon>Paraconiothyrium</taxon>
    </lineage>
</organism>
<evidence type="ECO:0000259" key="5">
    <source>
        <dbReference type="PROSITE" id="PS50600"/>
    </source>
</evidence>
<sequence>MSETHRDWVPVDISVHNQRAHAFAQTHALVSLQTDSLVVTSSRGFGRELPPTASVHPSFKNRRHTVDASLFQGALQRKRDYVRYAWEMVPQDFTYPIEPQSRSEQVGTSMRETDEPVQRRTVLPFPDPLRYRNLHRWGYVWPPFNEDTYAHIGNAMVSNEDICSIMQLTGFHCWYRDTVLDAALELTSLYYDAEDNGIAVASSTTAQCVQFAATGVDDADMNELRAYKTMFEGKKWIFVPLNDGMGGTSAEEVRGTHWALLAIDRPNKRAHYIDGLFSWTDDWQNIGRSLALAFGNLLGDGMYEFCIEHNAPHQWNHNQFRGTDSGPCGPYVVKMVQEIMCYIRYHQRHETEDQISLRLGSGFSSSFNFNSFGERRCLLWTLAGFKASQVANDRAMQHDNMTLGQPRPFGLVELRDPASLLYDAPLFDENTLTSQQLKSHHDIAVRQLQQQQQQQHQFQHQYEHQYEHQYQYQRNMSTSSQNSSGSSGGISISSEAGAPYIQGGYDGAQDDHIANEVEMHDRPASTVRDYDGDVSIEEVPNDEFSPYCFVRDITQRPSTPDQPSSPISDTSTMQSIPDLESLTDNSQDHVEAIRSDQNPQEYDDRNANDDVPM</sequence>
<evidence type="ECO:0000256" key="1">
    <source>
        <dbReference type="ARBA" id="ARBA00005234"/>
    </source>
</evidence>
<evidence type="ECO:0000256" key="4">
    <source>
        <dbReference type="SAM" id="MobiDB-lite"/>
    </source>
</evidence>
<gene>
    <name evidence="6" type="ORF">SLS60_006922</name>
</gene>
<feature type="domain" description="Ubiquitin-like protease family profile" evidence="5">
    <location>
        <begin position="155"/>
        <end position="339"/>
    </location>
</feature>
<feature type="compositionally biased region" description="Basic and acidic residues" evidence="4">
    <location>
        <begin position="602"/>
        <end position="613"/>
    </location>
</feature>
<evidence type="ECO:0000313" key="7">
    <source>
        <dbReference type="Proteomes" id="UP001521785"/>
    </source>
</evidence>
<keyword evidence="7" id="KW-1185">Reference proteome</keyword>
<dbReference type="PROSITE" id="PS50600">
    <property type="entry name" value="ULP_PROTEASE"/>
    <property type="match status" value="1"/>
</dbReference>
<feature type="compositionally biased region" description="Polar residues" evidence="4">
    <location>
        <begin position="555"/>
        <end position="575"/>
    </location>
</feature>
<dbReference type="Gene3D" id="3.40.395.10">
    <property type="entry name" value="Adenoviral Proteinase, Chain A"/>
    <property type="match status" value="1"/>
</dbReference>
<dbReference type="InterPro" id="IPR038765">
    <property type="entry name" value="Papain-like_cys_pep_sf"/>
</dbReference>
<protein>
    <recommendedName>
        <fullName evidence="5">Ubiquitin-like protease family profile domain-containing protein</fullName>
    </recommendedName>
</protein>
<evidence type="ECO:0000256" key="3">
    <source>
        <dbReference type="ARBA" id="ARBA00022801"/>
    </source>
</evidence>
<comment type="caution">
    <text evidence="6">The sequence shown here is derived from an EMBL/GenBank/DDBJ whole genome shotgun (WGS) entry which is preliminary data.</text>
</comment>
<feature type="region of interest" description="Disordered" evidence="4">
    <location>
        <begin position="474"/>
        <end position="495"/>
    </location>
</feature>
<dbReference type="Pfam" id="PF02902">
    <property type="entry name" value="Peptidase_C48"/>
    <property type="match status" value="1"/>
</dbReference>
<evidence type="ECO:0000256" key="2">
    <source>
        <dbReference type="ARBA" id="ARBA00022670"/>
    </source>
</evidence>
<keyword evidence="2" id="KW-0645">Protease</keyword>
<feature type="region of interest" description="Disordered" evidence="4">
    <location>
        <begin position="553"/>
        <end position="613"/>
    </location>
</feature>
<dbReference type="SUPFAM" id="SSF54001">
    <property type="entry name" value="Cysteine proteinases"/>
    <property type="match status" value="1"/>
</dbReference>
<keyword evidence="3" id="KW-0378">Hydrolase</keyword>
<proteinExistence type="inferred from homology"/>
<reference evidence="6 7" key="1">
    <citation type="submission" date="2024-02" db="EMBL/GenBank/DDBJ databases">
        <title>De novo assembly and annotation of 12 fungi associated with fruit tree decline syndrome in Ontario, Canada.</title>
        <authorList>
            <person name="Sulman M."/>
            <person name="Ellouze W."/>
            <person name="Ilyukhin E."/>
        </authorList>
    </citation>
    <scope>NUCLEOTIDE SEQUENCE [LARGE SCALE GENOMIC DNA]</scope>
    <source>
        <strain evidence="6 7">M42-189</strain>
    </source>
</reference>
<feature type="compositionally biased region" description="Low complexity" evidence="4">
    <location>
        <begin position="474"/>
        <end position="494"/>
    </location>
</feature>
<dbReference type="InterPro" id="IPR003653">
    <property type="entry name" value="Peptidase_C48_C"/>
</dbReference>
<evidence type="ECO:0000313" key="6">
    <source>
        <dbReference type="EMBL" id="KAL1600536.1"/>
    </source>
</evidence>
<dbReference type="Proteomes" id="UP001521785">
    <property type="component" value="Unassembled WGS sequence"/>
</dbReference>
<name>A0ABR3R7X9_9PLEO</name>